<dbReference type="GO" id="GO:0004622">
    <property type="term" value="F:phosphatidylcholine lysophospholipase activity"/>
    <property type="evidence" value="ECO:0007669"/>
    <property type="project" value="TreeGrafter"/>
</dbReference>
<dbReference type="Pfam" id="PF11329">
    <property type="entry name" value="DUF3131"/>
    <property type="match status" value="1"/>
</dbReference>
<feature type="domain" description="SGNH hydrolase-type esterase" evidence="3">
    <location>
        <begin position="520"/>
        <end position="729"/>
    </location>
</feature>
<evidence type="ECO:0000259" key="2">
    <source>
        <dbReference type="Pfam" id="PF11329"/>
    </source>
</evidence>
<dbReference type="Pfam" id="PF13472">
    <property type="entry name" value="Lipase_GDSL_2"/>
    <property type="match status" value="1"/>
</dbReference>
<dbReference type="InterPro" id="IPR021478">
    <property type="entry name" value="DUF3131"/>
</dbReference>
<dbReference type="InterPro" id="IPR013830">
    <property type="entry name" value="SGNH_hydro"/>
</dbReference>
<keyword evidence="5" id="KW-1185">Reference proteome</keyword>
<evidence type="ECO:0000259" key="3">
    <source>
        <dbReference type="Pfam" id="PF13472"/>
    </source>
</evidence>
<dbReference type="OrthoDB" id="9147113at2"/>
<evidence type="ECO:0000256" key="1">
    <source>
        <dbReference type="SAM" id="Phobius"/>
    </source>
</evidence>
<dbReference type="Gene3D" id="3.40.50.1110">
    <property type="entry name" value="SGNH hydrolase"/>
    <property type="match status" value="1"/>
</dbReference>
<dbReference type="SUPFAM" id="SSF52266">
    <property type="entry name" value="SGNH hydrolase"/>
    <property type="match status" value="1"/>
</dbReference>
<reference evidence="4 5" key="1">
    <citation type="submission" date="2016-10" db="EMBL/GenBank/DDBJ databases">
        <authorList>
            <person name="de Groot N.N."/>
        </authorList>
    </citation>
    <scope>NUCLEOTIDE SEQUENCE [LARGE SCALE GENOMIC DNA]</scope>
    <source>
        <strain evidence="4 5">CGMCC 1.8925</strain>
    </source>
</reference>
<dbReference type="Proteomes" id="UP000199502">
    <property type="component" value="Unassembled WGS sequence"/>
</dbReference>
<dbReference type="STRING" id="336292.SAMN05660710_03276"/>
<dbReference type="AlphaFoldDB" id="A0A1G5JLG0"/>
<proteinExistence type="predicted"/>
<dbReference type="RefSeq" id="WP_090747139.1">
    <property type="nucleotide sequence ID" value="NZ_FMVT01000013.1"/>
</dbReference>
<keyword evidence="1" id="KW-0472">Membrane</keyword>
<sequence length="749" mass="82845">MAISTQHALREIFVAGVLACLMGTMLYSLGIIITWRMTYPVPTSCENSTGKSAVLSILTGAVTGLQILTPPPVWAQTEAWPERALSETQPLAPPRRGDLTEAEMAMARQAWVYFENNTQAGTGLVNASHNYPSVTLWDTGSAIAASVSAHGLGIITDAELDSRLDRLLRTLGSLDLFRLDCPNKAYDTRTAVPTDYLNNPGEIGCSAIDIARLMVWLKIVEQRFPERQPDAHHILSRWNWCRLLQDGVLYGSALDGGGDVTYLQEGRLGYEEYSAEAFKLWGFDADPALQPEPYDSIWMYGVEIPYDSRDPRVLGAHNYVVTESYALLGMEFGFGDPAGADVQGWIARAAQNIYEVQARRFEATGILTARTEHQLAEAPFFVYDTIFSDGRPWATITETGQWVPEHAAVALKGALGLWALWDTPYTDALFAHISTEFDPDRGFFEGVYEDGRGSIPTQTANNNGIMLETLFFKAEGPILRPVDEPLAWLANLDPAQGRCLPVAAVQARQSDEVIKIMPLGASNTYGMYENPNSRGGYRGYLYDLLIAEGISFDFVGLDSDGDIPDPDHNGYPGRRIDWFTQLVNETVNSGGITYEIFSGEQPAVVHFIQQAEMTENDIILLLVGTNNVRHGQSAEVMLEQIELLLDQIVQIEGSPQVHLMKLTEVGGDYWDDGDPSRTNNDTVRIFNEGLEALVADRYLPLGVTLVESGTTEADRATDGVHLSEEGYRRVAEQWFDSLREAMQRMAEAE</sequence>
<dbReference type="InterPro" id="IPR036514">
    <property type="entry name" value="SGNH_hydro_sf"/>
</dbReference>
<evidence type="ECO:0000313" key="4">
    <source>
        <dbReference type="EMBL" id="SCY88761.1"/>
    </source>
</evidence>
<name>A0A1G5JLG0_9RHOB</name>
<protein>
    <submittedName>
        <fullName evidence="4">Lysophospholipase L1</fullName>
    </submittedName>
</protein>
<feature type="transmembrane region" description="Helical" evidence="1">
    <location>
        <begin position="12"/>
        <end position="35"/>
    </location>
</feature>
<gene>
    <name evidence="4" type="ORF">SAMN05660710_03276</name>
</gene>
<organism evidence="4 5">
    <name type="scientific">Paracoccus tibetensis</name>
    <dbReference type="NCBI Taxonomy" id="336292"/>
    <lineage>
        <taxon>Bacteria</taxon>
        <taxon>Pseudomonadati</taxon>
        <taxon>Pseudomonadota</taxon>
        <taxon>Alphaproteobacteria</taxon>
        <taxon>Rhodobacterales</taxon>
        <taxon>Paracoccaceae</taxon>
        <taxon>Paracoccus</taxon>
    </lineage>
</organism>
<dbReference type="PANTHER" id="PTHR30383">
    <property type="entry name" value="THIOESTERASE 1/PROTEASE 1/LYSOPHOSPHOLIPASE L1"/>
    <property type="match status" value="1"/>
</dbReference>
<keyword evidence="1" id="KW-0812">Transmembrane</keyword>
<accession>A0A1G5JLG0</accession>
<dbReference type="PANTHER" id="PTHR30383:SF5">
    <property type="entry name" value="SGNH HYDROLASE-TYPE ESTERASE DOMAIN-CONTAINING PROTEIN"/>
    <property type="match status" value="1"/>
</dbReference>
<dbReference type="EMBL" id="FMVT01000013">
    <property type="protein sequence ID" value="SCY88761.1"/>
    <property type="molecule type" value="Genomic_DNA"/>
</dbReference>
<dbReference type="Gene3D" id="1.50.10.140">
    <property type="match status" value="1"/>
</dbReference>
<feature type="domain" description="DUF3131" evidence="2">
    <location>
        <begin position="106"/>
        <end position="476"/>
    </location>
</feature>
<evidence type="ECO:0000313" key="5">
    <source>
        <dbReference type="Proteomes" id="UP000199502"/>
    </source>
</evidence>
<keyword evidence="1" id="KW-1133">Transmembrane helix</keyword>
<dbReference type="InterPro" id="IPR051532">
    <property type="entry name" value="Ester_Hydrolysis_Enzymes"/>
</dbReference>